<organism evidence="2 3">
    <name type="scientific">Kribbella hippodromi</name>
    <dbReference type="NCBI Taxonomy" id="434347"/>
    <lineage>
        <taxon>Bacteria</taxon>
        <taxon>Bacillati</taxon>
        <taxon>Actinomycetota</taxon>
        <taxon>Actinomycetes</taxon>
        <taxon>Propionibacteriales</taxon>
        <taxon>Kribbellaceae</taxon>
        <taxon>Kribbella</taxon>
    </lineage>
</organism>
<sequence>MTTTTSAADLALFAKTFEANLQQAPQAAKDYTTVFQGDPVGPQWLKSVAAQQPTPTDPPATAQEPTPTNSTNEAPAESGMVLLAESDVRPLLDEVIESQVWPGLVREFGLEQLLQNHELVSRVVTSVLAAELRSAVDQLVSEANAELQSAHSAQSAD</sequence>
<protein>
    <submittedName>
        <fullName evidence="2">Uncharacterized protein</fullName>
    </submittedName>
</protein>
<comment type="caution">
    <text evidence="2">The sequence shown here is derived from an EMBL/GenBank/DDBJ whole genome shotgun (WGS) entry which is preliminary data.</text>
</comment>
<dbReference type="EMBL" id="BAAAPH010000005">
    <property type="protein sequence ID" value="GAA1563481.1"/>
    <property type="molecule type" value="Genomic_DNA"/>
</dbReference>
<evidence type="ECO:0000256" key="1">
    <source>
        <dbReference type="SAM" id="MobiDB-lite"/>
    </source>
</evidence>
<proteinExistence type="predicted"/>
<evidence type="ECO:0000313" key="3">
    <source>
        <dbReference type="Proteomes" id="UP001501705"/>
    </source>
</evidence>
<dbReference type="Proteomes" id="UP001501705">
    <property type="component" value="Unassembled WGS sequence"/>
</dbReference>
<reference evidence="2 3" key="1">
    <citation type="journal article" date="2019" name="Int. J. Syst. Evol. Microbiol.">
        <title>The Global Catalogue of Microorganisms (GCM) 10K type strain sequencing project: providing services to taxonomists for standard genome sequencing and annotation.</title>
        <authorList>
            <consortium name="The Broad Institute Genomics Platform"/>
            <consortium name="The Broad Institute Genome Sequencing Center for Infectious Disease"/>
            <person name="Wu L."/>
            <person name="Ma J."/>
        </authorList>
    </citation>
    <scope>NUCLEOTIDE SEQUENCE [LARGE SCALE GENOMIC DNA]</scope>
    <source>
        <strain evidence="2 3">JCM 15572</strain>
    </source>
</reference>
<feature type="region of interest" description="Disordered" evidence="1">
    <location>
        <begin position="42"/>
        <end position="79"/>
    </location>
</feature>
<keyword evidence="3" id="KW-1185">Reference proteome</keyword>
<gene>
    <name evidence="2" type="ORF">GCM10009804_20200</name>
</gene>
<feature type="compositionally biased region" description="Low complexity" evidence="1">
    <location>
        <begin position="49"/>
        <end position="68"/>
    </location>
</feature>
<name>A0ABN2CVK8_9ACTN</name>
<dbReference type="RefSeq" id="WP_344233121.1">
    <property type="nucleotide sequence ID" value="NZ_BAAAPH010000005.1"/>
</dbReference>
<accession>A0ABN2CVK8</accession>
<evidence type="ECO:0000313" key="2">
    <source>
        <dbReference type="EMBL" id="GAA1563481.1"/>
    </source>
</evidence>